<protein>
    <submittedName>
        <fullName evidence="3">Uncharacterized protein</fullName>
    </submittedName>
</protein>
<feature type="region of interest" description="Disordered" evidence="2">
    <location>
        <begin position="1"/>
        <end position="57"/>
    </location>
</feature>
<name>A0ABR2C7K4_9ROSI</name>
<keyword evidence="4" id="KW-1185">Reference proteome</keyword>
<sequence length="320" mass="36800">MPPPLWPDSPGGSTEDLRRQENAAFGARSGGNRKRDRRTSFTSELPDQVSKKRKTHRELIERRPVEKSAKVLRNRIGKSTESVRELQHTCEQMPWPQSTELQKTVQVLEAELKGIKKYIDGIEGDAKQGVLTEPNAKKKLIRAERKLKEELENTKKLNSIFTNNMNHSPEYLREELSSVLPNGIEELDHIGVNLNQVCGSLPTLDDLHSKLCDKGNNKVDFPDFEGLREAVDMIGLEHTAVEIETTIGKRIEIPHIRVLLLAAIKQMKDLKVEELEGDMSIMFKKWRATLNYAKEKGFDMEFAYNKLEKYERAYRSYREN</sequence>
<dbReference type="PANTHER" id="PTHR35021:SF8">
    <property type="entry name" value="FIBER PROTEIN FB17"/>
    <property type="match status" value="1"/>
</dbReference>
<feature type="coiled-coil region" evidence="1">
    <location>
        <begin position="133"/>
        <end position="160"/>
    </location>
</feature>
<dbReference type="EMBL" id="JBBPBM010000066">
    <property type="protein sequence ID" value="KAK8514844.1"/>
    <property type="molecule type" value="Genomic_DNA"/>
</dbReference>
<dbReference type="PANTHER" id="PTHR35021">
    <property type="match status" value="1"/>
</dbReference>
<gene>
    <name evidence="3" type="ORF">V6N12_057740</name>
</gene>
<keyword evidence="1" id="KW-0175">Coiled coil</keyword>
<evidence type="ECO:0000313" key="3">
    <source>
        <dbReference type="EMBL" id="KAK8514844.1"/>
    </source>
</evidence>
<evidence type="ECO:0000256" key="1">
    <source>
        <dbReference type="SAM" id="Coils"/>
    </source>
</evidence>
<accession>A0ABR2C7K4</accession>
<evidence type="ECO:0000256" key="2">
    <source>
        <dbReference type="SAM" id="MobiDB-lite"/>
    </source>
</evidence>
<proteinExistence type="predicted"/>
<comment type="caution">
    <text evidence="3">The sequence shown here is derived from an EMBL/GenBank/DDBJ whole genome shotgun (WGS) entry which is preliminary data.</text>
</comment>
<reference evidence="3 4" key="1">
    <citation type="journal article" date="2024" name="G3 (Bethesda)">
        <title>Genome assembly of Hibiscus sabdariffa L. provides insights into metabolisms of medicinal natural products.</title>
        <authorList>
            <person name="Kim T."/>
        </authorList>
    </citation>
    <scope>NUCLEOTIDE SEQUENCE [LARGE SCALE GENOMIC DNA]</scope>
    <source>
        <strain evidence="3">TK-2024</strain>
        <tissue evidence="3">Old leaves</tissue>
    </source>
</reference>
<dbReference type="Proteomes" id="UP001472677">
    <property type="component" value="Unassembled WGS sequence"/>
</dbReference>
<evidence type="ECO:0000313" key="4">
    <source>
        <dbReference type="Proteomes" id="UP001472677"/>
    </source>
</evidence>
<organism evidence="3 4">
    <name type="scientific">Hibiscus sabdariffa</name>
    <name type="common">roselle</name>
    <dbReference type="NCBI Taxonomy" id="183260"/>
    <lineage>
        <taxon>Eukaryota</taxon>
        <taxon>Viridiplantae</taxon>
        <taxon>Streptophyta</taxon>
        <taxon>Embryophyta</taxon>
        <taxon>Tracheophyta</taxon>
        <taxon>Spermatophyta</taxon>
        <taxon>Magnoliopsida</taxon>
        <taxon>eudicotyledons</taxon>
        <taxon>Gunneridae</taxon>
        <taxon>Pentapetalae</taxon>
        <taxon>rosids</taxon>
        <taxon>malvids</taxon>
        <taxon>Malvales</taxon>
        <taxon>Malvaceae</taxon>
        <taxon>Malvoideae</taxon>
        <taxon>Hibiscus</taxon>
    </lineage>
</organism>